<evidence type="ECO:0000256" key="1">
    <source>
        <dbReference type="SAM" id="Phobius"/>
    </source>
</evidence>
<dbReference type="AlphaFoldDB" id="A0A941E8U0"/>
<dbReference type="InterPro" id="IPR032710">
    <property type="entry name" value="NTF2-like_dom_sf"/>
</dbReference>
<evidence type="ECO:0000259" key="3">
    <source>
        <dbReference type="SMART" id="SM00978"/>
    </source>
</evidence>
<keyword evidence="1" id="KW-0812">Transmembrane</keyword>
<dbReference type="Proteomes" id="UP000676325">
    <property type="component" value="Unassembled WGS sequence"/>
</dbReference>
<dbReference type="PANTHER" id="PTHR41542:SF1">
    <property type="entry name" value="BLL5807 PROTEIN"/>
    <property type="match status" value="1"/>
</dbReference>
<organism evidence="4 5">
    <name type="scientific">Actinospica acidithermotolerans</name>
    <dbReference type="NCBI Taxonomy" id="2828514"/>
    <lineage>
        <taxon>Bacteria</taxon>
        <taxon>Bacillati</taxon>
        <taxon>Actinomycetota</taxon>
        <taxon>Actinomycetes</taxon>
        <taxon>Catenulisporales</taxon>
        <taxon>Actinospicaceae</taxon>
        <taxon>Actinospica</taxon>
    </lineage>
</organism>
<evidence type="ECO:0000256" key="2">
    <source>
        <dbReference type="SAM" id="SignalP"/>
    </source>
</evidence>
<feature type="domain" description="Tim44-like" evidence="3">
    <location>
        <begin position="116"/>
        <end position="260"/>
    </location>
</feature>
<comment type="caution">
    <text evidence="4">The sequence shown here is derived from an EMBL/GenBank/DDBJ whole genome shotgun (WGS) entry which is preliminary data.</text>
</comment>
<reference evidence="4" key="1">
    <citation type="submission" date="2021-04" db="EMBL/GenBank/DDBJ databases">
        <title>Genome based classification of Actinospica acidithermotolerans sp. nov., an actinobacterium isolated from an Indonesian hot spring.</title>
        <authorList>
            <person name="Kusuma A.B."/>
            <person name="Putra K.E."/>
            <person name="Nafisah S."/>
            <person name="Loh J."/>
            <person name="Nouioui I."/>
            <person name="Goodfellow M."/>
        </authorList>
    </citation>
    <scope>NUCLEOTIDE SEQUENCE</scope>
    <source>
        <strain evidence="4">MGRD01-02</strain>
    </source>
</reference>
<dbReference type="Pfam" id="PF04280">
    <property type="entry name" value="Tim44"/>
    <property type="match status" value="1"/>
</dbReference>
<protein>
    <submittedName>
        <fullName evidence="4">Tim44 domain-containing protein</fullName>
    </submittedName>
</protein>
<keyword evidence="5" id="KW-1185">Reference proteome</keyword>
<evidence type="ECO:0000313" key="5">
    <source>
        <dbReference type="Proteomes" id="UP000676325"/>
    </source>
</evidence>
<sequence>MRAGRRILVLAAVAGLGSPAVAYARGGGGSHGFSGGGGGGGGGYHGTTGGYGGVGGVYVAGGGSAVGLLILIAIVVLVLWFRSRSRRAGNRSGLNTASDRTAHRADAQAALRATQIEARVAGIADTDATFDLETLKQRAVWLYGTAQRAWTDQDYSTLRQIMSPVLYGKWAEELRDYASRGEVNVVEILAGPKVELVDVANRSGEVNDTVTFRITATLNDYVRRVNGSQAVRKDGSSTPVEYWTLRKDDAGAWIVASIEQAEEGAHHLTNAIETDGWDQRAVKREAVLEVAGQSTVRGESDILALTNISWSTDADAAATDLSLVDARFDKSVLEVAVEQFLEEWVMNDGSLDFTSVRTPNRTVMRQASVASIEVRSLVSRDPVVFSIAVGAEGLYYEVDRRTEEVLRGDAHKRRSVTLGFDLRLDEEAAKGWTVVAAEVR</sequence>
<dbReference type="RefSeq" id="WP_212517816.1">
    <property type="nucleotide sequence ID" value="NZ_JAGSOH010000021.1"/>
</dbReference>
<accession>A0A941E8U0</accession>
<name>A0A941E8U0_9ACTN</name>
<keyword evidence="2" id="KW-0732">Signal</keyword>
<gene>
    <name evidence="4" type="ORF">KDK95_10165</name>
</gene>
<dbReference type="PANTHER" id="PTHR41542">
    <property type="entry name" value="BLL5807 PROTEIN"/>
    <property type="match status" value="1"/>
</dbReference>
<feature type="chain" id="PRO_5037920383" evidence="2">
    <location>
        <begin position="25"/>
        <end position="440"/>
    </location>
</feature>
<evidence type="ECO:0000313" key="4">
    <source>
        <dbReference type="EMBL" id="MBR7826667.1"/>
    </source>
</evidence>
<dbReference type="Gene3D" id="3.10.450.240">
    <property type="match status" value="1"/>
</dbReference>
<feature type="transmembrane region" description="Helical" evidence="1">
    <location>
        <begin position="57"/>
        <end position="81"/>
    </location>
</feature>
<feature type="signal peptide" evidence="2">
    <location>
        <begin position="1"/>
        <end position="24"/>
    </location>
</feature>
<keyword evidence="1" id="KW-1133">Transmembrane helix</keyword>
<keyword evidence="1" id="KW-0472">Membrane</keyword>
<dbReference type="EMBL" id="JAGSOH010000021">
    <property type="protein sequence ID" value="MBR7826667.1"/>
    <property type="molecule type" value="Genomic_DNA"/>
</dbReference>
<proteinExistence type="predicted"/>
<dbReference type="SUPFAM" id="SSF54427">
    <property type="entry name" value="NTF2-like"/>
    <property type="match status" value="1"/>
</dbReference>
<dbReference type="InterPro" id="IPR007379">
    <property type="entry name" value="Tim44-like_dom"/>
</dbReference>
<dbReference type="SMART" id="SM00978">
    <property type="entry name" value="Tim44"/>
    <property type="match status" value="1"/>
</dbReference>